<dbReference type="RefSeq" id="XP_009543116.1">
    <property type="nucleotide sequence ID" value="XM_009544821.1"/>
</dbReference>
<sequence>MSRSLSPYPEFILLKKGVQGLDSEFWIDMISRRSQGVSPARIKKVEHYKCTNGFNHEFLAVHLDHPAINQPIANPSASKESRRDRQIVLFVERTAQPDILTVLGFSSTSLVAPIPASDLVSIASPKFKDPISHINEKHKEHILLSTLEFSGENRPTDRDLSSILQFATTKHPKYDIEYQCFWYAGLVFDALKDKFCGLKKDEHADKRGHLKTLKAPIGDGWAELKGEYEKWKSPTESAGVPPTAPITAHYDHAQQGSLTPS</sequence>
<proteinExistence type="predicted"/>
<keyword evidence="3" id="KW-1185">Reference proteome</keyword>
<feature type="region of interest" description="Disordered" evidence="1">
    <location>
        <begin position="231"/>
        <end position="261"/>
    </location>
</feature>
<accession>W4KL08</accession>
<name>W4KL08_HETIT</name>
<dbReference type="HOGENOM" id="CLU_109891_0_0_1"/>
<dbReference type="Proteomes" id="UP000030671">
    <property type="component" value="Unassembled WGS sequence"/>
</dbReference>
<dbReference type="EMBL" id="KI925455">
    <property type="protein sequence ID" value="ETW86374.1"/>
    <property type="molecule type" value="Genomic_DNA"/>
</dbReference>
<dbReference type="GeneID" id="20675921"/>
<reference evidence="2 3" key="1">
    <citation type="journal article" date="2012" name="New Phytol.">
        <title>Insight into trade-off between wood decay and parasitism from the genome of a fungal forest pathogen.</title>
        <authorList>
            <person name="Olson A."/>
            <person name="Aerts A."/>
            <person name="Asiegbu F."/>
            <person name="Belbahri L."/>
            <person name="Bouzid O."/>
            <person name="Broberg A."/>
            <person name="Canback B."/>
            <person name="Coutinho P.M."/>
            <person name="Cullen D."/>
            <person name="Dalman K."/>
            <person name="Deflorio G."/>
            <person name="van Diepen L.T."/>
            <person name="Dunand C."/>
            <person name="Duplessis S."/>
            <person name="Durling M."/>
            <person name="Gonthier P."/>
            <person name="Grimwood J."/>
            <person name="Fossdal C.G."/>
            <person name="Hansson D."/>
            <person name="Henrissat B."/>
            <person name="Hietala A."/>
            <person name="Himmelstrand K."/>
            <person name="Hoffmeister D."/>
            <person name="Hogberg N."/>
            <person name="James T.Y."/>
            <person name="Karlsson M."/>
            <person name="Kohler A."/>
            <person name="Kues U."/>
            <person name="Lee Y.H."/>
            <person name="Lin Y.C."/>
            <person name="Lind M."/>
            <person name="Lindquist E."/>
            <person name="Lombard V."/>
            <person name="Lucas S."/>
            <person name="Lunden K."/>
            <person name="Morin E."/>
            <person name="Murat C."/>
            <person name="Park J."/>
            <person name="Raffaello T."/>
            <person name="Rouze P."/>
            <person name="Salamov A."/>
            <person name="Schmutz J."/>
            <person name="Solheim H."/>
            <person name="Stahlberg J."/>
            <person name="Velez H."/>
            <person name="de Vries R.P."/>
            <person name="Wiebenga A."/>
            <person name="Woodward S."/>
            <person name="Yakovlev I."/>
            <person name="Garbelotto M."/>
            <person name="Martin F."/>
            <person name="Grigoriev I.V."/>
            <person name="Stenlid J."/>
        </authorList>
    </citation>
    <scope>NUCLEOTIDE SEQUENCE [LARGE SCALE GENOMIC DNA]</scope>
    <source>
        <strain evidence="2 3">TC 32-1</strain>
    </source>
</reference>
<dbReference type="OrthoDB" id="3243781at2759"/>
<protein>
    <submittedName>
        <fullName evidence="2">Uncharacterized protein</fullName>
    </submittedName>
</protein>
<evidence type="ECO:0000256" key="1">
    <source>
        <dbReference type="SAM" id="MobiDB-lite"/>
    </source>
</evidence>
<evidence type="ECO:0000313" key="3">
    <source>
        <dbReference type="Proteomes" id="UP000030671"/>
    </source>
</evidence>
<evidence type="ECO:0000313" key="2">
    <source>
        <dbReference type="EMBL" id="ETW86374.1"/>
    </source>
</evidence>
<organism evidence="2 3">
    <name type="scientific">Heterobasidion irregulare (strain TC 32-1)</name>
    <dbReference type="NCBI Taxonomy" id="747525"/>
    <lineage>
        <taxon>Eukaryota</taxon>
        <taxon>Fungi</taxon>
        <taxon>Dikarya</taxon>
        <taxon>Basidiomycota</taxon>
        <taxon>Agaricomycotina</taxon>
        <taxon>Agaricomycetes</taxon>
        <taxon>Russulales</taxon>
        <taxon>Bondarzewiaceae</taxon>
        <taxon>Heterobasidion</taxon>
        <taxon>Heterobasidion annosum species complex</taxon>
    </lineage>
</organism>
<dbReference type="AlphaFoldDB" id="W4KL08"/>
<dbReference type="KEGG" id="hir:HETIRDRAFT_449214"/>
<gene>
    <name evidence="2" type="ORF">HETIRDRAFT_449214</name>
</gene>
<dbReference type="InParanoid" id="W4KL08"/>